<comment type="caution">
    <text evidence="3">The sequence shown here is derived from an EMBL/GenBank/DDBJ whole genome shotgun (WGS) entry which is preliminary data.</text>
</comment>
<keyword evidence="1" id="KW-0732">Signal</keyword>
<dbReference type="InterPro" id="IPR038162">
    <property type="entry name" value="SoxY_sf"/>
</dbReference>
<feature type="chain" id="PRO_5027001729" evidence="1">
    <location>
        <begin position="28"/>
        <end position="156"/>
    </location>
</feature>
<organism evidence="3 4">
    <name type="scientific">Ramlibacter pinisoli</name>
    <dbReference type="NCBI Taxonomy" id="2682844"/>
    <lineage>
        <taxon>Bacteria</taxon>
        <taxon>Pseudomonadati</taxon>
        <taxon>Pseudomonadota</taxon>
        <taxon>Betaproteobacteria</taxon>
        <taxon>Burkholderiales</taxon>
        <taxon>Comamonadaceae</taxon>
        <taxon>Ramlibacter</taxon>
    </lineage>
</organism>
<dbReference type="NCBIfam" id="TIGR04487">
    <property type="entry name" value="SoxY_para_1"/>
    <property type="match status" value="1"/>
</dbReference>
<dbReference type="EMBL" id="WSEL01000003">
    <property type="protein sequence ID" value="MVQ28554.1"/>
    <property type="molecule type" value="Genomic_DNA"/>
</dbReference>
<dbReference type="AlphaFoldDB" id="A0A6N8IP38"/>
<dbReference type="PIRSF" id="PIRSF010312">
    <property type="entry name" value="Sulphur_oxidation_SoxY"/>
    <property type="match status" value="1"/>
</dbReference>
<evidence type="ECO:0000313" key="4">
    <source>
        <dbReference type="Proteomes" id="UP000469385"/>
    </source>
</evidence>
<accession>A0A6N8IP38</accession>
<dbReference type="InterPro" id="IPR030997">
    <property type="entry name" value="SoxY_para_1"/>
</dbReference>
<protein>
    <submittedName>
        <fullName evidence="3">SoxY-related AACIE arm protein</fullName>
    </submittedName>
</protein>
<feature type="domain" description="Ig-like SoxY" evidence="2">
    <location>
        <begin position="44"/>
        <end position="152"/>
    </location>
</feature>
<reference evidence="3 4" key="1">
    <citation type="submission" date="2019-12" db="EMBL/GenBank/DDBJ databases">
        <authorList>
            <person name="Huq M.A."/>
        </authorList>
    </citation>
    <scope>NUCLEOTIDE SEQUENCE [LARGE SCALE GENOMIC DNA]</scope>
    <source>
        <strain evidence="3 4">MAH-25</strain>
    </source>
</reference>
<evidence type="ECO:0000256" key="1">
    <source>
        <dbReference type="SAM" id="SignalP"/>
    </source>
</evidence>
<keyword evidence="4" id="KW-1185">Reference proteome</keyword>
<dbReference type="Pfam" id="PF13501">
    <property type="entry name" value="SoxY"/>
    <property type="match status" value="1"/>
</dbReference>
<sequence length="156" mass="16178">MTPSTSYGRRALLGAGAALVLVRPALAQPLGNAAGKQMEEAVAAFAQGRPVRPGRVTFDIASLVDNGNVVPVTVSVDSPMTPADHVVQLAIFNDRNPQRDVAVFTLGPRAGKAVVATRIRLATSQQLVAVARLSDGSLWSHTVDVIVALAACIEGS</sequence>
<feature type="signal peptide" evidence="1">
    <location>
        <begin position="1"/>
        <end position="27"/>
    </location>
</feature>
<dbReference type="Proteomes" id="UP000469385">
    <property type="component" value="Unassembled WGS sequence"/>
</dbReference>
<dbReference type="RefSeq" id="WP_157396648.1">
    <property type="nucleotide sequence ID" value="NZ_WSEL01000003.1"/>
</dbReference>
<dbReference type="InterPro" id="IPR016568">
    <property type="entry name" value="Sulphur_oxidation_SoxY"/>
</dbReference>
<evidence type="ECO:0000259" key="2">
    <source>
        <dbReference type="Pfam" id="PF13501"/>
    </source>
</evidence>
<proteinExistence type="predicted"/>
<dbReference type="Gene3D" id="2.60.40.2470">
    <property type="entry name" value="SoxY domain"/>
    <property type="match status" value="1"/>
</dbReference>
<dbReference type="InterPro" id="IPR032711">
    <property type="entry name" value="SoxY"/>
</dbReference>
<name>A0A6N8IP38_9BURK</name>
<evidence type="ECO:0000313" key="3">
    <source>
        <dbReference type="EMBL" id="MVQ28554.1"/>
    </source>
</evidence>
<gene>
    <name evidence="3" type="ORF">GON04_03800</name>
</gene>